<evidence type="ECO:0000256" key="7">
    <source>
        <dbReference type="SAM" id="MobiDB-lite"/>
    </source>
</evidence>
<feature type="transmembrane region" description="Helical" evidence="8">
    <location>
        <begin position="149"/>
        <end position="170"/>
    </location>
</feature>
<proteinExistence type="inferred from homology"/>
<comment type="subcellular location">
    <subcellularLocation>
        <location evidence="1">Membrane</location>
        <topology evidence="1">Multi-pass membrane protein</topology>
    </subcellularLocation>
</comment>
<evidence type="ECO:0000256" key="4">
    <source>
        <dbReference type="ARBA" id="ARBA00022692"/>
    </source>
</evidence>
<dbReference type="SUPFAM" id="SSF103473">
    <property type="entry name" value="MFS general substrate transporter"/>
    <property type="match status" value="1"/>
</dbReference>
<protein>
    <submittedName>
        <fullName evidence="10">Uncharacterized protein</fullName>
    </submittedName>
</protein>
<feature type="transmembrane region" description="Helical" evidence="8">
    <location>
        <begin position="546"/>
        <end position="565"/>
    </location>
</feature>
<accession>A0A9W7AIA7</accession>
<evidence type="ECO:0000256" key="8">
    <source>
        <dbReference type="SAM" id="Phobius"/>
    </source>
</evidence>
<evidence type="ECO:0000256" key="9">
    <source>
        <dbReference type="SAM" id="SignalP"/>
    </source>
</evidence>
<dbReference type="PANTHER" id="PTHR31585">
    <property type="entry name" value="FOLATE-BIOPTERIN TRANSPORTER 1, CHLOROPLASTIC"/>
    <property type="match status" value="1"/>
</dbReference>
<comment type="similarity">
    <text evidence="2">Belongs to the major facilitator superfamily. Folate-biopterin transporter (TC 2.A.71) family.</text>
</comment>
<dbReference type="CDD" id="cd17484">
    <property type="entry name" value="MFS_FBT"/>
    <property type="match status" value="1"/>
</dbReference>
<keyword evidence="5 8" id="KW-1133">Transmembrane helix</keyword>
<comment type="caution">
    <text evidence="10">The sequence shown here is derived from an EMBL/GenBank/DDBJ whole genome shotgun (WGS) entry which is preliminary data.</text>
</comment>
<dbReference type="InterPro" id="IPR039309">
    <property type="entry name" value="BT1"/>
</dbReference>
<keyword evidence="4 8" id="KW-0812">Transmembrane</keyword>
<dbReference type="AlphaFoldDB" id="A0A9W7AIA7"/>
<dbReference type="Pfam" id="PF03092">
    <property type="entry name" value="BT1"/>
    <property type="match status" value="1"/>
</dbReference>
<dbReference type="GO" id="GO:0016020">
    <property type="term" value="C:membrane"/>
    <property type="evidence" value="ECO:0007669"/>
    <property type="project" value="UniProtKB-SubCell"/>
</dbReference>
<feature type="transmembrane region" description="Helical" evidence="8">
    <location>
        <begin position="416"/>
        <end position="433"/>
    </location>
</feature>
<dbReference type="NCBIfam" id="TIGR00788">
    <property type="entry name" value="fbt"/>
    <property type="match status" value="1"/>
</dbReference>
<dbReference type="Proteomes" id="UP001165122">
    <property type="component" value="Unassembled WGS sequence"/>
</dbReference>
<gene>
    <name evidence="10" type="ORF">TrLO_g11159</name>
</gene>
<dbReference type="EMBL" id="BRXW01000619">
    <property type="protein sequence ID" value="GMH70425.1"/>
    <property type="molecule type" value="Genomic_DNA"/>
</dbReference>
<dbReference type="Gene3D" id="1.20.1250.20">
    <property type="entry name" value="MFS general substrate transporter like domains"/>
    <property type="match status" value="1"/>
</dbReference>
<feature type="transmembrane region" description="Helical" evidence="8">
    <location>
        <begin position="182"/>
        <end position="202"/>
    </location>
</feature>
<feature type="signal peptide" evidence="9">
    <location>
        <begin position="1"/>
        <end position="18"/>
    </location>
</feature>
<keyword evidence="6 8" id="KW-0472">Membrane</keyword>
<name>A0A9W7AIA7_9STRA</name>
<dbReference type="InterPro" id="IPR004324">
    <property type="entry name" value="FBT"/>
</dbReference>
<evidence type="ECO:0000256" key="5">
    <source>
        <dbReference type="ARBA" id="ARBA00022989"/>
    </source>
</evidence>
<evidence type="ECO:0000256" key="6">
    <source>
        <dbReference type="ARBA" id="ARBA00023136"/>
    </source>
</evidence>
<organism evidence="10 11">
    <name type="scientific">Triparma laevis f. longispina</name>
    <dbReference type="NCBI Taxonomy" id="1714387"/>
    <lineage>
        <taxon>Eukaryota</taxon>
        <taxon>Sar</taxon>
        <taxon>Stramenopiles</taxon>
        <taxon>Ochrophyta</taxon>
        <taxon>Bolidophyceae</taxon>
        <taxon>Parmales</taxon>
        <taxon>Triparmaceae</taxon>
        <taxon>Triparma</taxon>
    </lineage>
</organism>
<feature type="region of interest" description="Disordered" evidence="7">
    <location>
        <begin position="53"/>
        <end position="78"/>
    </location>
</feature>
<evidence type="ECO:0000313" key="11">
    <source>
        <dbReference type="Proteomes" id="UP001165122"/>
    </source>
</evidence>
<keyword evidence="9" id="KW-0732">Signal</keyword>
<feature type="transmembrane region" description="Helical" evidence="8">
    <location>
        <begin position="385"/>
        <end position="404"/>
    </location>
</feature>
<feature type="transmembrane region" description="Helical" evidence="8">
    <location>
        <begin position="253"/>
        <end position="274"/>
    </location>
</feature>
<feature type="transmembrane region" description="Helical" evidence="8">
    <location>
        <begin position="513"/>
        <end position="534"/>
    </location>
</feature>
<feature type="chain" id="PRO_5040947781" evidence="9">
    <location>
        <begin position="19"/>
        <end position="587"/>
    </location>
</feature>
<keyword evidence="11" id="KW-1185">Reference proteome</keyword>
<dbReference type="InterPro" id="IPR036259">
    <property type="entry name" value="MFS_trans_sf"/>
</dbReference>
<feature type="transmembrane region" description="Helical" evidence="8">
    <location>
        <begin position="484"/>
        <end position="501"/>
    </location>
</feature>
<dbReference type="PANTHER" id="PTHR31585:SF0">
    <property type="entry name" value="FOLATE-BIOPTERIN TRANSPORTER 1, CHLOROPLASTIC"/>
    <property type="match status" value="1"/>
</dbReference>
<reference evidence="11" key="1">
    <citation type="journal article" date="2023" name="Commun. Biol.">
        <title>Genome analysis of Parmales, the sister group of diatoms, reveals the evolutionary specialization of diatoms from phago-mixotrophs to photoautotrophs.</title>
        <authorList>
            <person name="Ban H."/>
            <person name="Sato S."/>
            <person name="Yoshikawa S."/>
            <person name="Yamada K."/>
            <person name="Nakamura Y."/>
            <person name="Ichinomiya M."/>
            <person name="Sato N."/>
            <person name="Blanc-Mathieu R."/>
            <person name="Endo H."/>
            <person name="Kuwata A."/>
            <person name="Ogata H."/>
        </authorList>
    </citation>
    <scope>NUCLEOTIDE SEQUENCE [LARGE SCALE GENOMIC DNA]</scope>
    <source>
        <strain evidence="11">NIES 3700</strain>
    </source>
</reference>
<sequence length="587" mass="63006">MSRLILLTLICFLKTCYGFTPIVSFSALRTRGALNTKGAKVWSRCRRNLNFHQSKKLHSSPPNEPEPSSLESELRRAASEKLGQSLPQDFIEASGASASTDYLKAKASADVEFTSLKKSLGTDLAISTILDSLDPPPPPPPSPPSKNPYLTPSILSISTIYLTQGLLSLTSLSRTFLLKDSLHLDPATATALSGIFVLPWTIKPLYGIISDTFPILGSKRKVYLLLAGIGASLANLGLSFPELRSVFGPENQVAIVVAFSIFASGCIAVTDVVADSIVVEETRKVEGINNNEDKTAGPNLQSLCWGSAAVGGILSAYSSGQLIETIGPEGVYRYASILPLLVAGVSYFIEEERSRKVEKPFEEVKSKLGDLKKAFSDSKVWKPTLFLFLWQATPSCDGAFLYFLTDEVGFGPEFLGKVKLVTSLAGLIGVVVYNRFLSNAPIKLMLKWCSIIGAILGSTQLILITHTNELLGIPNDLFVYGDDVILTVLGQVAFMPTLVLAAKLCPVGVEGTLFALLMSIYNLAGITGSEVGAGLTKLLNVNSEDFSNLALLVTICNVSSLYPLLFMDKLLGGVDDDDDGGGVIMDE</sequence>
<feature type="transmembrane region" description="Helical" evidence="8">
    <location>
        <begin position="445"/>
        <end position="464"/>
    </location>
</feature>
<feature type="transmembrane region" description="Helical" evidence="8">
    <location>
        <begin position="222"/>
        <end position="241"/>
    </location>
</feature>
<evidence type="ECO:0000256" key="1">
    <source>
        <dbReference type="ARBA" id="ARBA00004141"/>
    </source>
</evidence>
<evidence type="ECO:0000313" key="10">
    <source>
        <dbReference type="EMBL" id="GMH70425.1"/>
    </source>
</evidence>
<evidence type="ECO:0000256" key="3">
    <source>
        <dbReference type="ARBA" id="ARBA00022448"/>
    </source>
</evidence>
<keyword evidence="3" id="KW-0813">Transport</keyword>
<dbReference type="OrthoDB" id="754047at2759"/>
<evidence type="ECO:0000256" key="2">
    <source>
        <dbReference type="ARBA" id="ARBA00007015"/>
    </source>
</evidence>